<evidence type="ECO:0000259" key="8">
    <source>
        <dbReference type="Pfam" id="PF02687"/>
    </source>
</evidence>
<evidence type="ECO:0000256" key="6">
    <source>
        <dbReference type="ARBA" id="ARBA00023136"/>
    </source>
</evidence>
<name>A0A6G9YE56_9NOCA</name>
<feature type="transmembrane region" description="Helical" evidence="7">
    <location>
        <begin position="720"/>
        <end position="738"/>
    </location>
</feature>
<feature type="transmembrane region" description="Helical" evidence="7">
    <location>
        <begin position="372"/>
        <end position="389"/>
    </location>
</feature>
<evidence type="ECO:0000313" key="10">
    <source>
        <dbReference type="Proteomes" id="UP000503540"/>
    </source>
</evidence>
<dbReference type="PANTHER" id="PTHR30489">
    <property type="entry name" value="LIPOPROTEIN-RELEASING SYSTEM TRANSMEMBRANE PROTEIN LOLE"/>
    <property type="match status" value="1"/>
</dbReference>
<keyword evidence="3" id="KW-1003">Cell membrane</keyword>
<proteinExistence type="inferred from homology"/>
<evidence type="ECO:0000256" key="5">
    <source>
        <dbReference type="ARBA" id="ARBA00022989"/>
    </source>
</evidence>
<protein>
    <submittedName>
        <fullName evidence="9">FtsX-like permease family protein</fullName>
    </submittedName>
</protein>
<dbReference type="Pfam" id="PF02687">
    <property type="entry name" value="FtsX"/>
    <property type="match status" value="2"/>
</dbReference>
<feature type="transmembrane region" description="Helical" evidence="7">
    <location>
        <begin position="691"/>
        <end position="713"/>
    </location>
</feature>
<organism evidence="9 10">
    <name type="scientific">Nocardia arthritidis</name>
    <dbReference type="NCBI Taxonomy" id="228602"/>
    <lineage>
        <taxon>Bacteria</taxon>
        <taxon>Bacillati</taxon>
        <taxon>Actinomycetota</taxon>
        <taxon>Actinomycetes</taxon>
        <taxon>Mycobacteriales</taxon>
        <taxon>Nocardiaceae</taxon>
        <taxon>Nocardia</taxon>
    </lineage>
</organism>
<keyword evidence="10" id="KW-1185">Reference proteome</keyword>
<feature type="transmembrane region" description="Helical" evidence="7">
    <location>
        <begin position="273"/>
        <end position="299"/>
    </location>
</feature>
<gene>
    <name evidence="9" type="ORF">F5544_18455</name>
</gene>
<comment type="subcellular location">
    <subcellularLocation>
        <location evidence="1">Cell membrane</location>
        <topology evidence="1">Multi-pass membrane protein</topology>
    </subcellularLocation>
</comment>
<dbReference type="Proteomes" id="UP000503540">
    <property type="component" value="Chromosome"/>
</dbReference>
<dbReference type="InterPro" id="IPR003838">
    <property type="entry name" value="ABC3_permease_C"/>
</dbReference>
<feature type="transmembrane region" description="Helical" evidence="7">
    <location>
        <begin position="225"/>
        <end position="252"/>
    </location>
</feature>
<evidence type="ECO:0000256" key="4">
    <source>
        <dbReference type="ARBA" id="ARBA00022692"/>
    </source>
</evidence>
<dbReference type="RefSeq" id="WP_167474357.1">
    <property type="nucleotide sequence ID" value="NZ_CP046172.1"/>
</dbReference>
<evidence type="ECO:0000256" key="7">
    <source>
        <dbReference type="SAM" id="Phobius"/>
    </source>
</evidence>
<keyword evidence="6 7" id="KW-0472">Membrane</keyword>
<keyword evidence="4 7" id="KW-0812">Transmembrane</keyword>
<feature type="transmembrane region" description="Helical" evidence="7">
    <location>
        <begin position="460"/>
        <end position="479"/>
    </location>
</feature>
<reference evidence="9 10" key="1">
    <citation type="journal article" date="2019" name="ACS Chem. Biol.">
        <title>Identification and Mobilization of a Cryptic Antibiotic Biosynthesis Gene Locus from a Human-Pathogenic Nocardia Isolate.</title>
        <authorList>
            <person name="Herisse M."/>
            <person name="Ishida K."/>
            <person name="Porter J.L."/>
            <person name="Howden B."/>
            <person name="Hertweck C."/>
            <person name="Stinear T.P."/>
            <person name="Pidot S.J."/>
        </authorList>
    </citation>
    <scope>NUCLEOTIDE SEQUENCE [LARGE SCALE GENOMIC DNA]</scope>
    <source>
        <strain evidence="9 10">AUSMDU00012717</strain>
    </source>
</reference>
<feature type="transmembrane region" description="Helical" evidence="7">
    <location>
        <begin position="327"/>
        <end position="347"/>
    </location>
</feature>
<evidence type="ECO:0000313" key="9">
    <source>
        <dbReference type="EMBL" id="QIS11565.1"/>
    </source>
</evidence>
<dbReference type="EMBL" id="CP046172">
    <property type="protein sequence ID" value="QIS11565.1"/>
    <property type="molecule type" value="Genomic_DNA"/>
</dbReference>
<dbReference type="PANTHER" id="PTHR30489:SF0">
    <property type="entry name" value="LIPOPROTEIN-RELEASING SYSTEM TRANSMEMBRANE PROTEIN LOLE"/>
    <property type="match status" value="1"/>
</dbReference>
<dbReference type="KEGG" id="nah:F5544_18455"/>
<evidence type="ECO:0000256" key="2">
    <source>
        <dbReference type="ARBA" id="ARBA00005236"/>
    </source>
</evidence>
<feature type="domain" description="ABC3 transporter permease C-terminal" evidence="8">
    <location>
        <begin position="697"/>
        <end position="810"/>
    </location>
</feature>
<feature type="transmembrane region" description="Helical" evidence="7">
    <location>
        <begin position="409"/>
        <end position="433"/>
    </location>
</feature>
<feature type="domain" description="ABC3 transporter permease C-terminal" evidence="8">
    <location>
        <begin position="231"/>
        <end position="353"/>
    </location>
</feature>
<evidence type="ECO:0000256" key="1">
    <source>
        <dbReference type="ARBA" id="ARBA00004651"/>
    </source>
</evidence>
<feature type="transmembrane region" description="Helical" evidence="7">
    <location>
        <begin position="784"/>
        <end position="804"/>
    </location>
</feature>
<accession>A0A6G9YE56</accession>
<dbReference type="GO" id="GO:0098797">
    <property type="term" value="C:plasma membrane protein complex"/>
    <property type="evidence" value="ECO:0007669"/>
    <property type="project" value="TreeGrafter"/>
</dbReference>
<dbReference type="InterPro" id="IPR051447">
    <property type="entry name" value="Lipoprotein-release_system"/>
</dbReference>
<keyword evidence="5 7" id="KW-1133">Transmembrane helix</keyword>
<dbReference type="AlphaFoldDB" id="A0A6G9YE56"/>
<evidence type="ECO:0000256" key="3">
    <source>
        <dbReference type="ARBA" id="ARBA00022475"/>
    </source>
</evidence>
<dbReference type="GO" id="GO:0044874">
    <property type="term" value="P:lipoprotein localization to outer membrane"/>
    <property type="evidence" value="ECO:0007669"/>
    <property type="project" value="TreeGrafter"/>
</dbReference>
<comment type="similarity">
    <text evidence="2">Belongs to the ABC-4 integral membrane protein family. LolC/E subfamily.</text>
</comment>
<sequence length="818" mass="84323">MLAVTGGVGLSVAVLVEARSVDAANESFNVQMGGGDLDAVRVVGPTRRGGITPSDMARIESTAGVATAVPVVQAITLVETGDATRTVLALGIDCRSQALVGQVGCVDALIANAKDSDPPILSDKLAGAIGAGSRLRTDHARIPIDPERAVPQLDALNDGGVVALALPVAQRVFDRGDNVDVVYVRPQPGVSKEELRQRLVESSRPQLAILRPTDRSPGVNVTGQVLPLIGVVGLFAVGIGAILVFNIVGLSVAERRRDLAVVAALGGSPRTAVFGVLGEAAVLGTLGGILGGGVGVLLAQPLVASMSTLSERFVGLRIRPVIETPSLVSGILMGVVVAVLAALVPAWRAGRTNVVATLTNRDVGAESRGRPLRGRAAAAVIVVGIAVSISEATRRGGGLAWWQSPTSAVVFGIATVATLLAVTQLTAMVLGIVNRRMGDRAGVFRVALANIASDPRRTSVMASAVAVAVALSTILAMLIPAMKNASSATTGAYADGRVAVNVLPFSDSSEFDAKLSPELIDRLARIPGVAAVERESYMEVGSDGADQIAVTAAEHPTFPFAVVTGDAGAAVLARGDVLVGAMLARERDLAVGSTLSIPTGNGDLKVTVGAIWENANNAGRIVTVPWQMFERIWGPQPPDPLFLRPAPGVTVDQLASNVRAADVDPALRVATPTELAAEGADSTKPYLTPFWALQRGLLLVAFIATTSSLLLIGLQRRREVGVLSALGLSPAALGRLAIYEAGAVGIVGALLGAAGSLIIYEALRNQALFLVGFRPPFDIDIADVLLYVLLSIAVVLVGTVVPAIRTARQPIVEALQYE</sequence>
<feature type="transmembrane region" description="Helical" evidence="7">
    <location>
        <begin position="744"/>
        <end position="763"/>
    </location>
</feature>